<dbReference type="OrthoDB" id="2376984at2759"/>
<dbReference type="Pfam" id="PF14752">
    <property type="entry name" value="RBP_receptor"/>
    <property type="match status" value="1"/>
</dbReference>
<organism evidence="9 10">
    <name type="scientific">Desmophyllum pertusum</name>
    <dbReference type="NCBI Taxonomy" id="174260"/>
    <lineage>
        <taxon>Eukaryota</taxon>
        <taxon>Metazoa</taxon>
        <taxon>Cnidaria</taxon>
        <taxon>Anthozoa</taxon>
        <taxon>Hexacorallia</taxon>
        <taxon>Scleractinia</taxon>
        <taxon>Caryophylliina</taxon>
        <taxon>Caryophylliidae</taxon>
        <taxon>Desmophyllum</taxon>
    </lineage>
</organism>
<feature type="transmembrane region" description="Helical" evidence="8">
    <location>
        <begin position="81"/>
        <end position="103"/>
    </location>
</feature>
<keyword evidence="4 8" id="KW-0812">Transmembrane</keyword>
<evidence type="ECO:0000256" key="3">
    <source>
        <dbReference type="ARBA" id="ARBA00022475"/>
    </source>
</evidence>
<reference evidence="9" key="1">
    <citation type="submission" date="2023-01" db="EMBL/GenBank/DDBJ databases">
        <title>Genome assembly of the deep-sea coral Lophelia pertusa.</title>
        <authorList>
            <person name="Herrera S."/>
            <person name="Cordes E."/>
        </authorList>
    </citation>
    <scope>NUCLEOTIDE SEQUENCE</scope>
    <source>
        <strain evidence="9">USNM1676648</strain>
        <tissue evidence="9">Polyp</tissue>
    </source>
</reference>
<feature type="transmembrane region" description="Helical" evidence="8">
    <location>
        <begin position="428"/>
        <end position="447"/>
    </location>
</feature>
<feature type="transmembrane region" description="Helical" evidence="8">
    <location>
        <begin position="401"/>
        <end position="422"/>
    </location>
</feature>
<dbReference type="PANTHER" id="PTHR21444:SF15">
    <property type="entry name" value="RECEPTOR FOR RETINOL UPTAKE STRA6"/>
    <property type="match status" value="1"/>
</dbReference>
<keyword evidence="10" id="KW-1185">Reference proteome</keyword>
<gene>
    <name evidence="9" type="ORF">OS493_024894</name>
</gene>
<feature type="transmembrane region" description="Helical" evidence="8">
    <location>
        <begin position="286"/>
        <end position="308"/>
    </location>
</feature>
<dbReference type="Proteomes" id="UP001163046">
    <property type="component" value="Unassembled WGS sequence"/>
</dbReference>
<feature type="transmembrane region" description="Helical" evidence="8">
    <location>
        <begin position="516"/>
        <end position="533"/>
    </location>
</feature>
<dbReference type="GO" id="GO:0071939">
    <property type="term" value="P:vitamin A import into cell"/>
    <property type="evidence" value="ECO:0007669"/>
    <property type="project" value="TreeGrafter"/>
</dbReference>
<proteinExistence type="predicted"/>
<evidence type="ECO:0000256" key="8">
    <source>
        <dbReference type="SAM" id="Phobius"/>
    </source>
</evidence>
<evidence type="ECO:0008006" key="11">
    <source>
        <dbReference type="Google" id="ProtNLM"/>
    </source>
</evidence>
<dbReference type="EMBL" id="MU826845">
    <property type="protein sequence ID" value="KAJ7371552.1"/>
    <property type="molecule type" value="Genomic_DNA"/>
</dbReference>
<evidence type="ECO:0000256" key="4">
    <source>
        <dbReference type="ARBA" id="ARBA00022692"/>
    </source>
</evidence>
<feature type="transmembrane region" description="Helical" evidence="8">
    <location>
        <begin position="151"/>
        <end position="169"/>
    </location>
</feature>
<dbReference type="PANTHER" id="PTHR21444">
    <property type="entry name" value="COILED-COIL DOMAIN-CONTAINING PROTEIN 180"/>
    <property type="match status" value="1"/>
</dbReference>
<feature type="transmembrane region" description="Helical" evidence="8">
    <location>
        <begin position="332"/>
        <end position="362"/>
    </location>
</feature>
<evidence type="ECO:0000256" key="5">
    <source>
        <dbReference type="ARBA" id="ARBA00022989"/>
    </source>
</evidence>
<keyword evidence="2" id="KW-0813">Transport</keyword>
<dbReference type="InterPro" id="IPR026612">
    <property type="entry name" value="STRA6-like"/>
</dbReference>
<dbReference type="GO" id="GO:0005886">
    <property type="term" value="C:plasma membrane"/>
    <property type="evidence" value="ECO:0007669"/>
    <property type="project" value="UniProtKB-SubCell"/>
</dbReference>
<keyword evidence="7" id="KW-0675">Receptor</keyword>
<protein>
    <recommendedName>
        <fullName evidence="11">Receptor for retinol uptake STRA6</fullName>
    </recommendedName>
</protein>
<dbReference type="AlphaFoldDB" id="A0A9W9YXZ0"/>
<feature type="transmembrane region" description="Helical" evidence="8">
    <location>
        <begin position="123"/>
        <end position="144"/>
    </location>
</feature>
<feature type="transmembrane region" description="Helical" evidence="8">
    <location>
        <begin position="189"/>
        <end position="212"/>
    </location>
</feature>
<comment type="subcellular location">
    <subcellularLocation>
        <location evidence="1">Cell membrane</location>
        <topology evidence="1">Multi-pass membrane protein</topology>
    </subcellularLocation>
</comment>
<keyword evidence="6 8" id="KW-0472">Membrane</keyword>
<evidence type="ECO:0000313" key="9">
    <source>
        <dbReference type="EMBL" id="KAJ7371552.1"/>
    </source>
</evidence>
<feature type="transmembrane region" description="Helical" evidence="8">
    <location>
        <begin position="29"/>
        <end position="48"/>
    </location>
</feature>
<dbReference type="GO" id="GO:0038023">
    <property type="term" value="F:signaling receptor activity"/>
    <property type="evidence" value="ECO:0007669"/>
    <property type="project" value="InterPro"/>
</dbReference>
<feature type="transmembrane region" description="Helical" evidence="8">
    <location>
        <begin position="468"/>
        <end position="496"/>
    </location>
</feature>
<evidence type="ECO:0000256" key="7">
    <source>
        <dbReference type="ARBA" id="ARBA00023170"/>
    </source>
</evidence>
<name>A0A9W9YXZ0_9CNID</name>
<keyword evidence="5 8" id="KW-1133">Transmembrane helix</keyword>
<accession>A0A9W9YXZ0</accession>
<comment type="caution">
    <text evidence="9">The sequence shown here is derived from an EMBL/GenBank/DDBJ whole genome shotgun (WGS) entry which is preliminary data.</text>
</comment>
<sequence length="534" mass="60840">MKPAREPPRVNATNETAISICQPGITNGFLTFSSVFIALIILLVLSCLSRRKRKVRLCGKTITRPGLCIPVNLVDSYENRFAFACAFGATAMKCLSILFFGTYSEVFTTEMIAWIESPEVPSYIGIIWKIVAMFVIGIAYYPLFACMATDYKITGLVIGFLYSALWILFESAEYIQCPIYSSWVFPGDGFAVMFPVFACLFYLCLRYFVLLVKAIHTRCRPNASPKDEENEWMTFYKYKYVVKLLEPIPKEHRNITTSTSFKGRLKEKIYKWKPEFKYSTRVISTYLISFIGMYEVLLILVMLGGLLLEFRQSFNLVEAGPSLIDLTDVKEWLLIGAVSIFVAVGLTGIYSIFLVANMLSWYRGHLLRLQRGEKNFLPAEIFNRNPSAITAATLKYSGYQVAYLCWGVTITVLTLTAIGFVLQNLWPAVIISLVFFSIQLLLAKYAFLVDKDTTLALDNRRLFHVCTFFLFFFNIFLGVVSCLKRILIGAVLGVMFLGRTQKSVISRDFELMDPGFTAYVGYLLWNILMPTQFW</sequence>
<evidence type="ECO:0000256" key="2">
    <source>
        <dbReference type="ARBA" id="ARBA00022448"/>
    </source>
</evidence>
<dbReference type="GO" id="GO:0034632">
    <property type="term" value="F:retinol transmembrane transporter activity"/>
    <property type="evidence" value="ECO:0007669"/>
    <property type="project" value="InterPro"/>
</dbReference>
<evidence type="ECO:0000256" key="1">
    <source>
        <dbReference type="ARBA" id="ARBA00004651"/>
    </source>
</evidence>
<keyword evidence="3" id="KW-1003">Cell membrane</keyword>
<evidence type="ECO:0000256" key="6">
    <source>
        <dbReference type="ARBA" id="ARBA00023136"/>
    </source>
</evidence>
<evidence type="ECO:0000313" key="10">
    <source>
        <dbReference type="Proteomes" id="UP001163046"/>
    </source>
</evidence>